<evidence type="ECO:0000313" key="4">
    <source>
        <dbReference type="Proteomes" id="UP000283543"/>
    </source>
</evidence>
<proteinExistence type="predicted"/>
<dbReference type="Proteomes" id="UP000283543">
    <property type="component" value="Unassembled WGS sequence"/>
</dbReference>
<comment type="caution">
    <text evidence="1">The sequence shown here is derived from an EMBL/GenBank/DDBJ whole genome shotgun (WGS) entry which is preliminary data.</text>
</comment>
<gene>
    <name evidence="2" type="ORF">DYB34_007477</name>
    <name evidence="1" type="ORF">DYB36_003227</name>
</gene>
<dbReference type="AlphaFoldDB" id="A0A397BDN4"/>
<dbReference type="EMBL" id="QUSZ01003371">
    <property type="protein sequence ID" value="RHY18711.1"/>
    <property type="molecule type" value="Genomic_DNA"/>
</dbReference>
<dbReference type="EMBL" id="QUTB01004064">
    <property type="protein sequence ID" value="RHY64393.1"/>
    <property type="molecule type" value="Genomic_DNA"/>
</dbReference>
<dbReference type="Proteomes" id="UP000265427">
    <property type="component" value="Unassembled WGS sequence"/>
</dbReference>
<organism evidence="1 3">
    <name type="scientific">Aphanomyces astaci</name>
    <name type="common">Crayfish plague agent</name>
    <dbReference type="NCBI Taxonomy" id="112090"/>
    <lineage>
        <taxon>Eukaryota</taxon>
        <taxon>Sar</taxon>
        <taxon>Stramenopiles</taxon>
        <taxon>Oomycota</taxon>
        <taxon>Saprolegniomycetes</taxon>
        <taxon>Saprolegniales</taxon>
        <taxon>Verrucalvaceae</taxon>
        <taxon>Aphanomyces</taxon>
    </lineage>
</organism>
<name>A0A397BDN4_APHAT</name>
<sequence>MMHVEYFHNNQFIQDEALRRELWAPAHLAAYYCDLTARWKLQHPKKYKITCSQLRGGSHLEPENSDFENDSD</sequence>
<protein>
    <submittedName>
        <fullName evidence="1">Uncharacterized protein</fullName>
    </submittedName>
</protein>
<evidence type="ECO:0000313" key="2">
    <source>
        <dbReference type="EMBL" id="RHY64393.1"/>
    </source>
</evidence>
<accession>A0A397BDN4</accession>
<evidence type="ECO:0000313" key="3">
    <source>
        <dbReference type="Proteomes" id="UP000265427"/>
    </source>
</evidence>
<reference evidence="3 4" key="1">
    <citation type="submission" date="2018-08" db="EMBL/GenBank/DDBJ databases">
        <title>Aphanomyces genome sequencing and annotation.</title>
        <authorList>
            <person name="Minardi D."/>
            <person name="Oidtmann B."/>
            <person name="Van Der Giezen M."/>
            <person name="Studholme D.J."/>
        </authorList>
    </citation>
    <scope>NUCLEOTIDE SEQUENCE [LARGE SCALE GENOMIC DNA]</scope>
    <source>
        <strain evidence="1 3">Kv</strain>
        <strain evidence="2 4">Si</strain>
    </source>
</reference>
<evidence type="ECO:0000313" key="1">
    <source>
        <dbReference type="EMBL" id="RHY18711.1"/>
    </source>
</evidence>